<sequence>MSFKSNYFDWWLILPAVLLVILGLAIIRSVFPVLVPFQLAFAIAAAVAFILTALVDYKIFQALHLPIYISSLVFLITPFIFGLHSRGALRWLQFGQISIQPSELIRPFLLLAFVTMSTRWRIIAFIIPALIIFFQPDLGTTLVLTVGWLTVFLSNFSFRHTMLTGLAVFFLAAPLLWFIIKPYQRDRILTFVNPYSDPLDRGYQVIQSVITVGSGQFWGRGLGQGTQSQLRFLPERHTDFIFASLSEELGFVGAAFTLILFLIIMWRIYLLSQYATNPVVTLYALGTLTMLSFQIWVNIGMNLGLAPITGITLPFVSYGGSSLVSLGLTLGILTSMNRQTSPSSFQIK</sequence>
<feature type="transmembrane region" description="Helical" evidence="6">
    <location>
        <begin position="249"/>
        <end position="269"/>
    </location>
</feature>
<accession>A0A0G1Q3M8</accession>
<keyword evidence="5 6" id="KW-0472">Membrane</keyword>
<evidence type="ECO:0000313" key="7">
    <source>
        <dbReference type="EMBL" id="KKU03280.1"/>
    </source>
</evidence>
<evidence type="ECO:0000256" key="6">
    <source>
        <dbReference type="SAM" id="Phobius"/>
    </source>
</evidence>
<name>A0A0G1Q3M8_9BACT</name>
<dbReference type="Pfam" id="PF01098">
    <property type="entry name" value="FTSW_RODA_SPOVE"/>
    <property type="match status" value="1"/>
</dbReference>
<proteinExistence type="predicted"/>
<dbReference type="GO" id="GO:0005886">
    <property type="term" value="C:plasma membrane"/>
    <property type="evidence" value="ECO:0007669"/>
    <property type="project" value="TreeGrafter"/>
</dbReference>
<evidence type="ECO:0000313" key="8">
    <source>
        <dbReference type="Proteomes" id="UP000034264"/>
    </source>
</evidence>
<dbReference type="AlphaFoldDB" id="A0A0G1Q3M8"/>
<dbReference type="PATRIC" id="fig|1618366.3.peg.212"/>
<feature type="transmembrane region" description="Helical" evidence="6">
    <location>
        <begin position="138"/>
        <end position="156"/>
    </location>
</feature>
<feature type="transmembrane region" description="Helical" evidence="6">
    <location>
        <begin position="311"/>
        <end position="333"/>
    </location>
</feature>
<comment type="caution">
    <text evidence="7">The sequence shown here is derived from an EMBL/GenBank/DDBJ whole genome shotgun (WGS) entry which is preliminary data.</text>
</comment>
<keyword evidence="2 6" id="KW-0812">Transmembrane</keyword>
<feature type="transmembrane region" description="Helical" evidence="6">
    <location>
        <begin position="67"/>
        <end position="84"/>
    </location>
</feature>
<dbReference type="GO" id="GO:0008360">
    <property type="term" value="P:regulation of cell shape"/>
    <property type="evidence" value="ECO:0007669"/>
    <property type="project" value="UniProtKB-KW"/>
</dbReference>
<dbReference type="PROSITE" id="PS00428">
    <property type="entry name" value="FTSW_RODA_SPOVE"/>
    <property type="match status" value="1"/>
</dbReference>
<reference evidence="7 8" key="1">
    <citation type="journal article" date="2015" name="Nature">
        <title>rRNA introns, odd ribosomes, and small enigmatic genomes across a large radiation of phyla.</title>
        <authorList>
            <person name="Brown C.T."/>
            <person name="Hug L.A."/>
            <person name="Thomas B.C."/>
            <person name="Sharon I."/>
            <person name="Castelle C.J."/>
            <person name="Singh A."/>
            <person name="Wilkins M.J."/>
            <person name="Williams K.H."/>
            <person name="Banfield J.F."/>
        </authorList>
    </citation>
    <scope>NUCLEOTIDE SEQUENCE [LARGE SCALE GENOMIC DNA]</scope>
</reference>
<dbReference type="GO" id="GO:0051301">
    <property type="term" value="P:cell division"/>
    <property type="evidence" value="ECO:0007669"/>
    <property type="project" value="InterPro"/>
</dbReference>
<feature type="transmembrane region" description="Helical" evidence="6">
    <location>
        <begin position="281"/>
        <end position="299"/>
    </location>
</feature>
<dbReference type="GO" id="GO:0015648">
    <property type="term" value="F:lipid-linked peptidoglycan transporter activity"/>
    <property type="evidence" value="ECO:0007669"/>
    <property type="project" value="TreeGrafter"/>
</dbReference>
<organism evidence="7 8">
    <name type="scientific">Candidatus Amesbacteria bacterium GW2011_GWC2_45_19</name>
    <dbReference type="NCBI Taxonomy" id="1618366"/>
    <lineage>
        <taxon>Bacteria</taxon>
        <taxon>Candidatus Amesiibacteriota</taxon>
    </lineage>
</organism>
<dbReference type="Proteomes" id="UP000034264">
    <property type="component" value="Unassembled WGS sequence"/>
</dbReference>
<evidence type="ECO:0000256" key="4">
    <source>
        <dbReference type="ARBA" id="ARBA00022989"/>
    </source>
</evidence>
<keyword evidence="4 6" id="KW-1133">Transmembrane helix</keyword>
<dbReference type="PANTHER" id="PTHR30474">
    <property type="entry name" value="CELL CYCLE PROTEIN"/>
    <property type="match status" value="1"/>
</dbReference>
<evidence type="ECO:0000256" key="2">
    <source>
        <dbReference type="ARBA" id="ARBA00022692"/>
    </source>
</evidence>
<feature type="transmembrane region" description="Helical" evidence="6">
    <location>
        <begin position="7"/>
        <end position="27"/>
    </location>
</feature>
<feature type="transmembrane region" description="Helical" evidence="6">
    <location>
        <begin position="162"/>
        <end position="180"/>
    </location>
</feature>
<feature type="transmembrane region" description="Helical" evidence="6">
    <location>
        <begin position="33"/>
        <end position="55"/>
    </location>
</feature>
<evidence type="ECO:0000256" key="5">
    <source>
        <dbReference type="ARBA" id="ARBA00023136"/>
    </source>
</evidence>
<dbReference type="EMBL" id="LCKS01000002">
    <property type="protein sequence ID" value="KKU03280.1"/>
    <property type="molecule type" value="Genomic_DNA"/>
</dbReference>
<comment type="subcellular location">
    <subcellularLocation>
        <location evidence="1">Membrane</location>
        <topology evidence="1">Multi-pass membrane protein</topology>
    </subcellularLocation>
</comment>
<protein>
    <submittedName>
        <fullName evidence="7">Rod shape-determining protein RodA</fullName>
    </submittedName>
</protein>
<evidence type="ECO:0000256" key="1">
    <source>
        <dbReference type="ARBA" id="ARBA00004141"/>
    </source>
</evidence>
<keyword evidence="3" id="KW-0133">Cell shape</keyword>
<dbReference type="InterPro" id="IPR018365">
    <property type="entry name" value="Cell_cycle_FtsW-rel_CS"/>
</dbReference>
<gene>
    <name evidence="7" type="ORF">UX05_C0002G0036</name>
</gene>
<evidence type="ECO:0000256" key="3">
    <source>
        <dbReference type="ARBA" id="ARBA00022960"/>
    </source>
</evidence>
<dbReference type="GO" id="GO:0032153">
    <property type="term" value="C:cell division site"/>
    <property type="evidence" value="ECO:0007669"/>
    <property type="project" value="TreeGrafter"/>
</dbReference>
<dbReference type="PANTHER" id="PTHR30474:SF1">
    <property type="entry name" value="PEPTIDOGLYCAN GLYCOSYLTRANSFERASE MRDB"/>
    <property type="match status" value="1"/>
</dbReference>
<dbReference type="InterPro" id="IPR001182">
    <property type="entry name" value="FtsW/RodA"/>
</dbReference>